<feature type="domain" description="NB-ARC" evidence="1">
    <location>
        <begin position="108"/>
        <end position="259"/>
    </location>
</feature>
<reference evidence="2 3" key="1">
    <citation type="journal article" date="2016" name="Mol. Biol. Evol.">
        <title>Comparative Genomics of Early-Diverging Mushroom-Forming Fungi Provides Insights into the Origins of Lignocellulose Decay Capabilities.</title>
        <authorList>
            <person name="Nagy L.G."/>
            <person name="Riley R."/>
            <person name="Tritt A."/>
            <person name="Adam C."/>
            <person name="Daum C."/>
            <person name="Floudas D."/>
            <person name="Sun H."/>
            <person name="Yadav J.S."/>
            <person name="Pangilinan J."/>
            <person name="Larsson K.H."/>
            <person name="Matsuura K."/>
            <person name="Barry K."/>
            <person name="Labutti K."/>
            <person name="Kuo R."/>
            <person name="Ohm R.A."/>
            <person name="Bhattacharya S.S."/>
            <person name="Shirouzu T."/>
            <person name="Yoshinaga Y."/>
            <person name="Martin F.M."/>
            <person name="Grigoriev I.V."/>
            <person name="Hibbett D.S."/>
        </authorList>
    </citation>
    <scope>NUCLEOTIDE SEQUENCE [LARGE SCALE GENOMIC DNA]</scope>
    <source>
        <strain evidence="2 3">CBS 109695</strain>
    </source>
</reference>
<protein>
    <recommendedName>
        <fullName evidence="1">NB-ARC domain-containing protein</fullName>
    </recommendedName>
</protein>
<name>A0A167TRG3_9AGAM</name>
<proteinExistence type="predicted"/>
<dbReference type="GO" id="GO:0043531">
    <property type="term" value="F:ADP binding"/>
    <property type="evidence" value="ECO:0007669"/>
    <property type="project" value="InterPro"/>
</dbReference>
<dbReference type="InterPro" id="IPR027417">
    <property type="entry name" value="P-loop_NTPase"/>
</dbReference>
<evidence type="ECO:0000313" key="3">
    <source>
        <dbReference type="Proteomes" id="UP000076532"/>
    </source>
</evidence>
<accession>A0A167TRG3</accession>
<dbReference type="Gene3D" id="3.40.50.300">
    <property type="entry name" value="P-loop containing nucleotide triphosphate hydrolases"/>
    <property type="match status" value="1"/>
</dbReference>
<dbReference type="InterPro" id="IPR002182">
    <property type="entry name" value="NB-ARC"/>
</dbReference>
<dbReference type="PANTHER" id="PTHR35205">
    <property type="entry name" value="NB-ARC AND TPR DOMAIN PROTEIN"/>
    <property type="match status" value="1"/>
</dbReference>
<evidence type="ECO:0000313" key="2">
    <source>
        <dbReference type="EMBL" id="KZP03206.1"/>
    </source>
</evidence>
<dbReference type="Proteomes" id="UP000076532">
    <property type="component" value="Unassembled WGS sequence"/>
</dbReference>
<dbReference type="SUPFAM" id="SSF52540">
    <property type="entry name" value="P-loop containing nucleoside triphosphate hydrolases"/>
    <property type="match status" value="1"/>
</dbReference>
<dbReference type="EMBL" id="KV418135">
    <property type="protein sequence ID" value="KZP03206.1"/>
    <property type="molecule type" value="Genomic_DNA"/>
</dbReference>
<dbReference type="OrthoDB" id="1658288at2759"/>
<dbReference type="AlphaFoldDB" id="A0A167TRG3"/>
<evidence type="ECO:0000259" key="1">
    <source>
        <dbReference type="Pfam" id="PF00931"/>
    </source>
</evidence>
<dbReference type="PANTHER" id="PTHR35205:SF1">
    <property type="entry name" value="ZU5 DOMAIN-CONTAINING PROTEIN"/>
    <property type="match status" value="1"/>
</dbReference>
<dbReference type="Pfam" id="PF00931">
    <property type="entry name" value="NB-ARC"/>
    <property type="match status" value="1"/>
</dbReference>
<sequence length="599" mass="66684">MLPNASLESLSTEYFTAHESHIPPPVSASWLEKVGPSFYTSHTIGGNIFNVAGDYHTENPTVTYPPDRANHAPTGAITRHFVGRADELLQTRRAFDSPREDNRPVRYALWGAAGIGKSQLALQYAERAYAQGRYSHVFHISASSADHIRRGLAHILRLVQPSDYACAASIEAQEARRWLEDTHPDVVWLLIVDSAVLDSVNYLRTHLPRRNQGGDILFVAQSEAVAKALADESHGTVLEVGPLAQDDAVQLLFKKAEAEESTESIGEAKLIVEQLDRLPVPICQAASFAKHFQGDLACLTRLLQEGRGAALSRWDTRLTGYEHTTFESMVQAQFARLVSDRPQAAELLKVLCYLHPNGISLPILVDGARLLLSPATKTSKLSRFMSQLRRPSLSPPDLCHRLRALLSVISLQDELHSLVRCLQHISLVRIETVHCPTNGERNVQTLENRSSHTLHIPDLVRKIVSGSIVQIAEESAYYDIAVRIVASAFVHHKHDPSLWRPFIKHIVSLSRWGLRLKVPRRSLSLIDGGLLFYATQIIIDFHGKVGLEGKLKTMKLEFDGDFKLVLNLQGLHTIRQLKQATFITPNLARPSGVYDAQRG</sequence>
<keyword evidence="3" id="KW-1185">Reference proteome</keyword>
<gene>
    <name evidence="2" type="ORF">FIBSPDRAFT_1055420</name>
</gene>
<organism evidence="2 3">
    <name type="scientific">Athelia psychrophila</name>
    <dbReference type="NCBI Taxonomy" id="1759441"/>
    <lineage>
        <taxon>Eukaryota</taxon>
        <taxon>Fungi</taxon>
        <taxon>Dikarya</taxon>
        <taxon>Basidiomycota</taxon>
        <taxon>Agaricomycotina</taxon>
        <taxon>Agaricomycetes</taxon>
        <taxon>Agaricomycetidae</taxon>
        <taxon>Atheliales</taxon>
        <taxon>Atheliaceae</taxon>
        <taxon>Athelia</taxon>
    </lineage>
</organism>